<dbReference type="OMA" id="QKEMAMA"/>
<dbReference type="PANTHER" id="PTHR31896">
    <property type="entry name" value="FAMILY REGULATORY PROTEIN, PUTATIVE (AFU_ORTHOLOGUE AFUA_3G14730)-RELATED"/>
    <property type="match status" value="1"/>
</dbReference>
<dbReference type="InterPro" id="IPR051283">
    <property type="entry name" value="Sec_Metabolite_Acyltrans"/>
</dbReference>
<dbReference type="Proteomes" id="UP000191522">
    <property type="component" value="Unassembled WGS sequence"/>
</dbReference>
<evidence type="ECO:0000256" key="2">
    <source>
        <dbReference type="ARBA" id="ARBA00009861"/>
    </source>
</evidence>
<comment type="pathway">
    <text evidence="1">Secondary metabolite biosynthesis.</text>
</comment>
<dbReference type="Pfam" id="PF02458">
    <property type="entry name" value="Transferase"/>
    <property type="match status" value="1"/>
</dbReference>
<reference evidence="6" key="1">
    <citation type="journal article" date="2017" name="Nat. Microbiol.">
        <title>Global analysis of biosynthetic gene clusters reveals vast potential of secondary metabolite production in Penicillium species.</title>
        <authorList>
            <person name="Nielsen J.C."/>
            <person name="Grijseels S."/>
            <person name="Prigent S."/>
            <person name="Ji B."/>
            <person name="Dainat J."/>
            <person name="Nielsen K.F."/>
            <person name="Frisvad J.C."/>
            <person name="Workman M."/>
            <person name="Nielsen J."/>
        </authorList>
    </citation>
    <scope>NUCLEOTIDE SEQUENCE [LARGE SCALE GENOMIC DNA]</scope>
    <source>
        <strain evidence="6">IBT 11843</strain>
    </source>
</reference>
<dbReference type="EMBL" id="MDYL01000004">
    <property type="protein sequence ID" value="OQD76562.1"/>
    <property type="molecule type" value="Genomic_DNA"/>
</dbReference>
<keyword evidence="6" id="KW-1185">Reference proteome</keyword>
<name>A0A1V6PIU1_PENDC</name>
<comment type="caution">
    <text evidence="5">The sequence shown here is derived from an EMBL/GenBank/DDBJ whole genome shotgun (WGS) entry which is preliminary data.</text>
</comment>
<dbReference type="AlphaFoldDB" id="A0A1V6PIU1"/>
<dbReference type="OrthoDB" id="21502at2759"/>
<evidence type="ECO:0000313" key="5">
    <source>
        <dbReference type="EMBL" id="OQD76562.1"/>
    </source>
</evidence>
<keyword evidence="4" id="KW-0012">Acyltransferase</keyword>
<evidence type="ECO:0000256" key="3">
    <source>
        <dbReference type="ARBA" id="ARBA00022679"/>
    </source>
</evidence>
<accession>A0A1V6PIU1</accession>
<gene>
    <name evidence="5" type="ORF">PENDEC_c004G05398</name>
</gene>
<evidence type="ECO:0000256" key="4">
    <source>
        <dbReference type="ARBA" id="ARBA00023315"/>
    </source>
</evidence>
<organism evidence="5 6">
    <name type="scientific">Penicillium decumbens</name>
    <dbReference type="NCBI Taxonomy" id="69771"/>
    <lineage>
        <taxon>Eukaryota</taxon>
        <taxon>Fungi</taxon>
        <taxon>Dikarya</taxon>
        <taxon>Ascomycota</taxon>
        <taxon>Pezizomycotina</taxon>
        <taxon>Eurotiomycetes</taxon>
        <taxon>Eurotiomycetidae</taxon>
        <taxon>Eurotiales</taxon>
        <taxon>Aspergillaceae</taxon>
        <taxon>Penicillium</taxon>
    </lineage>
</organism>
<evidence type="ECO:0000256" key="1">
    <source>
        <dbReference type="ARBA" id="ARBA00005179"/>
    </source>
</evidence>
<dbReference type="PANTHER" id="PTHR31896:SF69">
    <property type="entry name" value="FAMILY REGULATORY PROTEIN, PUTATIVE (AFU_ORTHOLOGUE AFUA_3G14730)-RELATED"/>
    <property type="match status" value="1"/>
</dbReference>
<dbReference type="Gene3D" id="3.30.559.10">
    <property type="entry name" value="Chloramphenicol acetyltransferase-like domain"/>
    <property type="match status" value="2"/>
</dbReference>
<dbReference type="GO" id="GO:0016746">
    <property type="term" value="F:acyltransferase activity"/>
    <property type="evidence" value="ECO:0007669"/>
    <property type="project" value="UniProtKB-KW"/>
</dbReference>
<proteinExistence type="inferred from homology"/>
<sequence>MGICYSSQPPQPNTVPTDEIIPLRFWDTALCMTGTVLDISLKYDDVLDITKLRGALDKLFEREDWKQLGARLRRNNGKLKYHIPATFNASRPAYHFTSDCHDMSINDDPLGKRIPKAGDKPNLFCSPNEFSHLLCGPDSPRKLDDWISSDRPQLSIHTVSFNDATIITVTWIHTLADVMGIRTFLDAWTATVRGDEDAVPKIQGFRADPLSELGQRTPAEKYIHYDRAFGRKDFLWFIAFNIFDRLWYRQEERRTICLPASSLRHLHSRAMTEISNVTPIDEKPTPFVSESDVLLAWWIRTVNKALGFRADKPILVINALNLRTSSDEVLDSTNDVYMGNALCMSPTMFQGSQIGDESLGQIALRIRQSLAEQRSTEQIEAITALQMQTMEKTGYLALVGDPRMALLSCSNWHKARLYDVDFSSAVLPSTQSKEEQLANPGKPSYVNGVQHSANSFRNVLSVIGKDLSGNWWLTGVLRTGAWVQVQEQLDLLGMV</sequence>
<keyword evidence="3" id="KW-0808">Transferase</keyword>
<protein>
    <submittedName>
        <fullName evidence="5">Uncharacterized protein</fullName>
    </submittedName>
</protein>
<comment type="similarity">
    <text evidence="2">Belongs to the plant acyltransferase family.</text>
</comment>
<evidence type="ECO:0000313" key="6">
    <source>
        <dbReference type="Proteomes" id="UP000191522"/>
    </source>
</evidence>
<dbReference type="InterPro" id="IPR023213">
    <property type="entry name" value="CAT-like_dom_sf"/>
</dbReference>
<dbReference type="STRING" id="69771.A0A1V6PIU1"/>